<dbReference type="InterPro" id="IPR036390">
    <property type="entry name" value="WH_DNA-bd_sf"/>
</dbReference>
<dbReference type="AlphaFoldDB" id="V6LLT1"/>
<dbReference type="Proteomes" id="UP000018208">
    <property type="component" value="Unassembled WGS sequence"/>
</dbReference>
<evidence type="ECO:0000313" key="8">
    <source>
        <dbReference type="EMBL" id="KAH0576638.1"/>
    </source>
</evidence>
<protein>
    <submittedName>
        <fullName evidence="7">RNA binding motif-containing protein</fullName>
    </submittedName>
</protein>
<dbReference type="GO" id="GO:0003723">
    <property type="term" value="F:RNA binding"/>
    <property type="evidence" value="ECO:0007669"/>
    <property type="project" value="UniProtKB-UniRule"/>
</dbReference>
<evidence type="ECO:0000256" key="1">
    <source>
        <dbReference type="ARBA" id="ARBA00022884"/>
    </source>
</evidence>
<dbReference type="InterPro" id="IPR014886">
    <property type="entry name" value="La_xRRM"/>
</dbReference>
<feature type="domain" description="RRM" evidence="4">
    <location>
        <begin position="150"/>
        <end position="226"/>
    </location>
</feature>
<keyword evidence="1 2" id="KW-0694">RNA-binding</keyword>
<dbReference type="OrthoDB" id="439993at2759"/>
<feature type="domain" description="HTH La-type RNA-binding" evidence="5">
    <location>
        <begin position="1"/>
        <end position="85"/>
    </location>
</feature>
<feature type="domain" description="XRRM" evidence="6">
    <location>
        <begin position="145"/>
        <end position="260"/>
    </location>
</feature>
<feature type="region of interest" description="Disordered" evidence="3">
    <location>
        <begin position="234"/>
        <end position="260"/>
    </location>
</feature>
<dbReference type="SMART" id="SM00715">
    <property type="entry name" value="LA"/>
    <property type="match status" value="1"/>
</dbReference>
<evidence type="ECO:0000259" key="4">
    <source>
        <dbReference type="PROSITE" id="PS50102"/>
    </source>
</evidence>
<name>V6LLT1_9EUKA</name>
<evidence type="ECO:0000256" key="2">
    <source>
        <dbReference type="PROSITE-ProRule" id="PRU00332"/>
    </source>
</evidence>
<dbReference type="InterPro" id="IPR012677">
    <property type="entry name" value="Nucleotide-bd_a/b_plait_sf"/>
</dbReference>
<dbReference type="GO" id="GO:1990904">
    <property type="term" value="C:ribonucleoprotein complex"/>
    <property type="evidence" value="ECO:0007669"/>
    <property type="project" value="UniProtKB-UniRule"/>
</dbReference>
<evidence type="ECO:0000256" key="3">
    <source>
        <dbReference type="SAM" id="MobiDB-lite"/>
    </source>
</evidence>
<dbReference type="Pfam" id="PF08777">
    <property type="entry name" value="RRM_3"/>
    <property type="match status" value="1"/>
</dbReference>
<gene>
    <name evidence="7" type="ORF">SS50377_14208</name>
    <name evidence="8" type="ORF">SS50377_22202</name>
</gene>
<sequence length="260" mass="30235">MHPILRQLEFYVSDANLLKDEFTRNLMKEHSCQIPLEIFNSSYKKLQLHKQTLDQVIEICKASKHLKINDNKCVVLNREPRNTPVTVIVKTTKNPFKFDNVISAFKKEGQWELGFYEQEEADECFAKYNNTEKDAEKQSDNKPKTYVKGLILKVTNLPTDTRRGDFTKIFEEFGEVKFVDFYDGNEFACVRFKESSPEATILAVNKFQQTSLQINNQEVVVTLVEGDEEKETWDKILNPKGGNGSKQNYKRNQKSGRKFK</sequence>
<dbReference type="Gene3D" id="1.10.10.10">
    <property type="entry name" value="Winged helix-like DNA-binding domain superfamily/Winged helix DNA-binding domain"/>
    <property type="match status" value="1"/>
</dbReference>
<accession>V6LLT1</accession>
<evidence type="ECO:0000259" key="5">
    <source>
        <dbReference type="PROSITE" id="PS50961"/>
    </source>
</evidence>
<dbReference type="Gene3D" id="3.30.70.330">
    <property type="match status" value="1"/>
</dbReference>
<feature type="compositionally biased region" description="Basic residues" evidence="3">
    <location>
        <begin position="248"/>
        <end position="260"/>
    </location>
</feature>
<dbReference type="PROSITE" id="PS50961">
    <property type="entry name" value="HTH_LA"/>
    <property type="match status" value="1"/>
</dbReference>
<evidence type="ECO:0000259" key="6">
    <source>
        <dbReference type="PROSITE" id="PS51939"/>
    </source>
</evidence>
<dbReference type="SMART" id="SM00360">
    <property type="entry name" value="RRM"/>
    <property type="match status" value="1"/>
</dbReference>
<reference evidence="8" key="2">
    <citation type="submission" date="2020-12" db="EMBL/GenBank/DDBJ databases">
        <title>New Spironucleus salmonicida genome in near-complete chromosomes.</title>
        <authorList>
            <person name="Xu F."/>
            <person name="Kurt Z."/>
            <person name="Jimenez-Gonzalez A."/>
            <person name="Astvaldsson A."/>
            <person name="Andersson J.O."/>
            <person name="Svard S.G."/>
        </authorList>
    </citation>
    <scope>NUCLEOTIDE SEQUENCE</scope>
    <source>
        <strain evidence="8">ATCC 50377</strain>
    </source>
</reference>
<dbReference type="InterPro" id="IPR000504">
    <property type="entry name" value="RRM_dom"/>
</dbReference>
<dbReference type="PROSITE" id="PS50102">
    <property type="entry name" value="RRM"/>
    <property type="match status" value="1"/>
</dbReference>
<keyword evidence="9" id="KW-1185">Reference proteome</keyword>
<dbReference type="VEuPathDB" id="GiardiaDB:SS50377_22202"/>
<reference evidence="7 8" key="1">
    <citation type="journal article" date="2014" name="PLoS Genet.">
        <title>The Genome of Spironucleus salmonicida Highlights a Fish Pathogen Adapted to Fluctuating Environments.</title>
        <authorList>
            <person name="Xu F."/>
            <person name="Jerlstrom-Hultqvist J."/>
            <person name="Einarsson E."/>
            <person name="Astvaldsson A."/>
            <person name="Svard S.G."/>
            <person name="Andersson J.O."/>
        </authorList>
    </citation>
    <scope>NUCLEOTIDE SEQUENCE</scope>
    <source>
        <strain evidence="8">ATCC 50377</strain>
    </source>
</reference>
<dbReference type="EMBL" id="KI546089">
    <property type="protein sequence ID" value="EST45637.1"/>
    <property type="molecule type" value="Genomic_DNA"/>
</dbReference>
<organism evidence="7">
    <name type="scientific">Spironucleus salmonicida</name>
    <dbReference type="NCBI Taxonomy" id="348837"/>
    <lineage>
        <taxon>Eukaryota</taxon>
        <taxon>Metamonada</taxon>
        <taxon>Diplomonadida</taxon>
        <taxon>Hexamitidae</taxon>
        <taxon>Hexamitinae</taxon>
        <taxon>Spironucleus</taxon>
    </lineage>
</organism>
<dbReference type="InterPro" id="IPR006630">
    <property type="entry name" value="La_HTH"/>
</dbReference>
<evidence type="ECO:0000313" key="7">
    <source>
        <dbReference type="EMBL" id="EST45637.1"/>
    </source>
</evidence>
<dbReference type="InterPro" id="IPR036388">
    <property type="entry name" value="WH-like_DNA-bd_sf"/>
</dbReference>
<dbReference type="InterPro" id="IPR035979">
    <property type="entry name" value="RBD_domain_sf"/>
</dbReference>
<proteinExistence type="predicted"/>
<dbReference type="PROSITE" id="PS51939">
    <property type="entry name" value="XRRM"/>
    <property type="match status" value="1"/>
</dbReference>
<dbReference type="SUPFAM" id="SSF54928">
    <property type="entry name" value="RNA-binding domain, RBD"/>
    <property type="match status" value="1"/>
</dbReference>
<dbReference type="SUPFAM" id="SSF46785">
    <property type="entry name" value="Winged helix' DNA-binding domain"/>
    <property type="match status" value="1"/>
</dbReference>
<dbReference type="EMBL" id="AUWU02000002">
    <property type="protein sequence ID" value="KAH0576638.1"/>
    <property type="molecule type" value="Genomic_DNA"/>
</dbReference>
<evidence type="ECO:0000313" key="9">
    <source>
        <dbReference type="Proteomes" id="UP000018208"/>
    </source>
</evidence>